<dbReference type="Proteomes" id="UP000221961">
    <property type="component" value="Chromosome"/>
</dbReference>
<dbReference type="EC" id="2.1.1.-" evidence="6"/>
<evidence type="ECO:0000256" key="3">
    <source>
        <dbReference type="ARBA" id="ARBA00022603"/>
    </source>
</evidence>
<evidence type="ECO:0000313" key="8">
    <source>
        <dbReference type="Proteomes" id="UP000221961"/>
    </source>
</evidence>
<name>A0A291RNK7_9NOCA</name>
<reference evidence="7 8" key="1">
    <citation type="submission" date="2017-10" db="EMBL/GenBank/DDBJ databases">
        <title>Comparative genomics between pathogenic Norcardia.</title>
        <authorList>
            <person name="Zeng L."/>
        </authorList>
    </citation>
    <scope>NUCLEOTIDE SEQUENCE [LARGE SCALE GENOMIC DNA]</scope>
    <source>
        <strain evidence="7 8">NC_YFY_NT001</strain>
    </source>
</reference>
<sequence length="297" mass="32788">MRTDGDTWDIVSSVGVTALGVAAMRAMETLQPDPLIRDDYAALFVAASGHEPMSRLLEDPEPPQDSPLAFGLMGHRSKFYDDFFLDAAADGVRQAVILAAGLDARAYRLPWPTGTVVFELDQPKVLEFKQTVLDEHGAVPTADRRALAVDLRDDWPAALLAAGFDPAAPTAWSAEGLLPYLPGAAQDLLFERIERLSAPGSRLATDMVADPDGLIRMQDFSKEELQDTMWGDVDIRELFYTDDRSDPDAWFAEHGWTTGGLLPHELAARYDRPMPEVPEPFSAMMNSIRYVTAVRPR</sequence>
<dbReference type="InterPro" id="IPR029063">
    <property type="entry name" value="SAM-dependent_MTases_sf"/>
</dbReference>
<evidence type="ECO:0000256" key="5">
    <source>
        <dbReference type="ARBA" id="ARBA00022691"/>
    </source>
</evidence>
<gene>
    <name evidence="7" type="ORF">CRH09_24350</name>
</gene>
<dbReference type="GO" id="GO:0032259">
    <property type="term" value="P:methylation"/>
    <property type="evidence" value="ECO:0007669"/>
    <property type="project" value="UniProtKB-KW"/>
</dbReference>
<keyword evidence="3 6" id="KW-0489">Methyltransferase</keyword>
<organism evidence="7 8">
    <name type="scientific">Nocardia terpenica</name>
    <dbReference type="NCBI Taxonomy" id="455432"/>
    <lineage>
        <taxon>Bacteria</taxon>
        <taxon>Bacillati</taxon>
        <taxon>Actinomycetota</taxon>
        <taxon>Actinomycetes</taxon>
        <taxon>Mycobacteriales</taxon>
        <taxon>Nocardiaceae</taxon>
        <taxon>Nocardia</taxon>
    </lineage>
</organism>
<dbReference type="AlphaFoldDB" id="A0A291RNK7"/>
<dbReference type="InterPro" id="IPR007213">
    <property type="entry name" value="Ppm1/Ppm2/Tcmp"/>
</dbReference>
<dbReference type="Pfam" id="PF04072">
    <property type="entry name" value="LCM"/>
    <property type="match status" value="1"/>
</dbReference>
<proteinExistence type="inferred from homology"/>
<dbReference type="Gene3D" id="3.40.50.150">
    <property type="entry name" value="Vaccinia Virus protein VP39"/>
    <property type="match status" value="1"/>
</dbReference>
<evidence type="ECO:0000313" key="7">
    <source>
        <dbReference type="EMBL" id="ATL68849.1"/>
    </source>
</evidence>
<keyword evidence="5 6" id="KW-0949">S-adenosyl-L-methionine</keyword>
<accession>A0A291RNK7</accession>
<evidence type="ECO:0000256" key="1">
    <source>
        <dbReference type="ARBA" id="ARBA00003907"/>
    </source>
</evidence>
<dbReference type="KEGG" id="ntp:CRH09_24350"/>
<evidence type="ECO:0000256" key="6">
    <source>
        <dbReference type="RuleBase" id="RU362030"/>
    </source>
</evidence>
<dbReference type="EMBL" id="CP023778">
    <property type="protein sequence ID" value="ATL68849.1"/>
    <property type="molecule type" value="Genomic_DNA"/>
</dbReference>
<dbReference type="PANTHER" id="PTHR43619">
    <property type="entry name" value="S-ADENOSYL-L-METHIONINE-DEPENDENT METHYLTRANSFERASE YKTD-RELATED"/>
    <property type="match status" value="1"/>
</dbReference>
<dbReference type="SUPFAM" id="SSF53335">
    <property type="entry name" value="S-adenosyl-L-methionine-dependent methyltransferases"/>
    <property type="match status" value="1"/>
</dbReference>
<evidence type="ECO:0000256" key="4">
    <source>
        <dbReference type="ARBA" id="ARBA00022679"/>
    </source>
</evidence>
<evidence type="ECO:0000256" key="2">
    <source>
        <dbReference type="ARBA" id="ARBA00008138"/>
    </source>
</evidence>
<keyword evidence="4 7" id="KW-0808">Transferase</keyword>
<dbReference type="NCBIfam" id="TIGR00027">
    <property type="entry name" value="mthyl_TIGR00027"/>
    <property type="match status" value="1"/>
</dbReference>
<protein>
    <recommendedName>
        <fullName evidence="6">S-adenosyl-L-methionine-dependent methyltransferase</fullName>
        <ecNumber evidence="6">2.1.1.-</ecNumber>
    </recommendedName>
</protein>
<dbReference type="GO" id="GO:0008168">
    <property type="term" value="F:methyltransferase activity"/>
    <property type="evidence" value="ECO:0007669"/>
    <property type="project" value="UniProtKB-UniRule"/>
</dbReference>
<comment type="function">
    <text evidence="1 6">Exhibits S-adenosyl-L-methionine-dependent methyltransferase activity.</text>
</comment>
<dbReference type="InterPro" id="IPR011610">
    <property type="entry name" value="SAM_mthyl_Trfase_ML2640-like"/>
</dbReference>
<comment type="similarity">
    <text evidence="2 6">Belongs to the UPF0677 family.</text>
</comment>
<dbReference type="PANTHER" id="PTHR43619:SF2">
    <property type="entry name" value="S-ADENOSYL-L-METHIONINE-DEPENDENT METHYLTRANSFERASES SUPERFAMILY PROTEIN"/>
    <property type="match status" value="1"/>
</dbReference>